<proteinExistence type="predicted"/>
<organism evidence="2">
    <name type="scientific">Fagus sylvatica</name>
    <name type="common">Beechnut</name>
    <dbReference type="NCBI Taxonomy" id="28930"/>
    <lineage>
        <taxon>Eukaryota</taxon>
        <taxon>Viridiplantae</taxon>
        <taxon>Streptophyta</taxon>
        <taxon>Embryophyta</taxon>
        <taxon>Tracheophyta</taxon>
        <taxon>Spermatophyta</taxon>
        <taxon>Magnoliopsida</taxon>
        <taxon>eudicotyledons</taxon>
        <taxon>Gunneridae</taxon>
        <taxon>Pentapetalae</taxon>
        <taxon>rosids</taxon>
        <taxon>fabids</taxon>
        <taxon>Fagales</taxon>
        <taxon>Fagaceae</taxon>
        <taxon>Fagus</taxon>
    </lineage>
</organism>
<name>A0A2N9HVJ3_FAGSY</name>
<evidence type="ECO:0000256" key="1">
    <source>
        <dbReference type="SAM" id="MobiDB-lite"/>
    </source>
</evidence>
<accession>A0A2N9HVJ3</accession>
<dbReference type="AlphaFoldDB" id="A0A2N9HVJ3"/>
<dbReference type="EMBL" id="OIVN01004148">
    <property type="protein sequence ID" value="SPD15753.1"/>
    <property type="molecule type" value="Genomic_DNA"/>
</dbReference>
<sequence length="271" mass="30722">MTPWHKEHSNGLCSQDHILRTQARLCARPIPLKSRRNKAVLKIPEFSHRRCHACAQSLPDSQQVDPQAQARWKEDTFMHDVELSDRQDFTGSSRNPDRKTVLKRTKNTPVASVRGDHISRTQARISANPEPCKSRQRKLSDGTKNVEIRHRELGQICARTGTRFEKKRALGTKRIFSSRTAAFARRVFPARNKLIREPGCVGKITTPATTWNSRFADSIPRLTGIFIGKVHKNSSDTPTSGSHNSLVRTPIRANFIPVGKRTSRAFRRYAA</sequence>
<protein>
    <submittedName>
        <fullName evidence="2">Uncharacterized protein</fullName>
    </submittedName>
</protein>
<evidence type="ECO:0000313" key="2">
    <source>
        <dbReference type="EMBL" id="SPD15753.1"/>
    </source>
</evidence>
<gene>
    <name evidence="2" type="ORF">FSB_LOCUS43635</name>
</gene>
<feature type="region of interest" description="Disordered" evidence="1">
    <location>
        <begin position="83"/>
        <end position="108"/>
    </location>
</feature>
<reference evidence="2" key="1">
    <citation type="submission" date="2018-02" db="EMBL/GenBank/DDBJ databases">
        <authorList>
            <person name="Cohen D.B."/>
            <person name="Kent A.D."/>
        </authorList>
    </citation>
    <scope>NUCLEOTIDE SEQUENCE</scope>
</reference>